<dbReference type="OrthoDB" id="9805601at2"/>
<evidence type="ECO:0000256" key="8">
    <source>
        <dbReference type="ARBA" id="ARBA00023004"/>
    </source>
</evidence>
<dbReference type="FunFam" id="3.40.50.300:FF:000134">
    <property type="entry name" value="Iron-enterobactin ABC transporter ATP-binding protein"/>
    <property type="match status" value="1"/>
</dbReference>
<keyword evidence="5" id="KW-0410">Iron transport</keyword>
<keyword evidence="9" id="KW-0406">Ion transport</keyword>
<evidence type="ECO:0000256" key="11">
    <source>
        <dbReference type="SAM" id="MobiDB-lite"/>
    </source>
</evidence>
<evidence type="ECO:0000256" key="2">
    <source>
        <dbReference type="ARBA" id="ARBA00005417"/>
    </source>
</evidence>
<dbReference type="Pfam" id="PF00005">
    <property type="entry name" value="ABC_tran"/>
    <property type="match status" value="1"/>
</dbReference>
<dbReference type="GO" id="GO:0005886">
    <property type="term" value="C:plasma membrane"/>
    <property type="evidence" value="ECO:0007669"/>
    <property type="project" value="UniProtKB-SubCell"/>
</dbReference>
<dbReference type="Proteomes" id="UP000193083">
    <property type="component" value="Unassembled WGS sequence"/>
</dbReference>
<dbReference type="InterPro" id="IPR003593">
    <property type="entry name" value="AAA+_ATPase"/>
</dbReference>
<organism evidence="13 14">
    <name type="scientific">Mesorhizobium australicum</name>
    <dbReference type="NCBI Taxonomy" id="536018"/>
    <lineage>
        <taxon>Bacteria</taxon>
        <taxon>Pseudomonadati</taxon>
        <taxon>Pseudomonadota</taxon>
        <taxon>Alphaproteobacteria</taxon>
        <taxon>Hyphomicrobiales</taxon>
        <taxon>Phyllobacteriaceae</taxon>
        <taxon>Mesorhizobium</taxon>
    </lineage>
</organism>
<dbReference type="RefSeq" id="WP_085462875.1">
    <property type="nucleotide sequence ID" value="NZ_FXBL01000004.1"/>
</dbReference>
<evidence type="ECO:0000256" key="3">
    <source>
        <dbReference type="ARBA" id="ARBA00022448"/>
    </source>
</evidence>
<evidence type="ECO:0000259" key="12">
    <source>
        <dbReference type="PROSITE" id="PS50893"/>
    </source>
</evidence>
<dbReference type="InterPro" id="IPR051535">
    <property type="entry name" value="Siderophore_ABC-ATPase"/>
</dbReference>
<dbReference type="PANTHER" id="PTHR42771:SF2">
    <property type="entry name" value="IRON(3+)-HYDROXAMATE IMPORT ATP-BINDING PROTEIN FHUC"/>
    <property type="match status" value="1"/>
</dbReference>
<evidence type="ECO:0000313" key="14">
    <source>
        <dbReference type="Proteomes" id="UP000193083"/>
    </source>
</evidence>
<accession>A0A1X7MV88</accession>
<evidence type="ECO:0000256" key="1">
    <source>
        <dbReference type="ARBA" id="ARBA00004202"/>
    </source>
</evidence>
<keyword evidence="4" id="KW-1003">Cell membrane</keyword>
<dbReference type="AlphaFoldDB" id="A0A1X7MV88"/>
<dbReference type="GO" id="GO:0006826">
    <property type="term" value="P:iron ion transport"/>
    <property type="evidence" value="ECO:0007669"/>
    <property type="project" value="UniProtKB-KW"/>
</dbReference>
<dbReference type="GO" id="GO:0016887">
    <property type="term" value="F:ATP hydrolysis activity"/>
    <property type="evidence" value="ECO:0007669"/>
    <property type="project" value="InterPro"/>
</dbReference>
<keyword evidence="10" id="KW-0472">Membrane</keyword>
<keyword evidence="7 13" id="KW-0067">ATP-binding</keyword>
<dbReference type="PANTHER" id="PTHR42771">
    <property type="entry name" value="IRON(3+)-HYDROXAMATE IMPORT ATP-BINDING PROTEIN FHUC"/>
    <property type="match status" value="1"/>
</dbReference>
<comment type="similarity">
    <text evidence="2">Belongs to the ABC transporter superfamily.</text>
</comment>
<dbReference type="InterPro" id="IPR027417">
    <property type="entry name" value="P-loop_NTPase"/>
</dbReference>
<keyword evidence="3" id="KW-0813">Transport</keyword>
<keyword evidence="8" id="KW-0408">Iron</keyword>
<evidence type="ECO:0000256" key="5">
    <source>
        <dbReference type="ARBA" id="ARBA00022496"/>
    </source>
</evidence>
<name>A0A1X7MV88_9HYPH</name>
<dbReference type="SUPFAM" id="SSF52540">
    <property type="entry name" value="P-loop containing nucleoside triphosphate hydrolases"/>
    <property type="match status" value="1"/>
</dbReference>
<keyword evidence="6" id="KW-0547">Nucleotide-binding</keyword>
<evidence type="ECO:0000256" key="6">
    <source>
        <dbReference type="ARBA" id="ARBA00022741"/>
    </source>
</evidence>
<dbReference type="GO" id="GO:0005524">
    <property type="term" value="F:ATP binding"/>
    <property type="evidence" value="ECO:0007669"/>
    <property type="project" value="UniProtKB-KW"/>
</dbReference>
<evidence type="ECO:0000256" key="10">
    <source>
        <dbReference type="ARBA" id="ARBA00023136"/>
    </source>
</evidence>
<proteinExistence type="inferred from homology"/>
<feature type="domain" description="ABC transporter" evidence="12">
    <location>
        <begin position="10"/>
        <end position="246"/>
    </location>
</feature>
<evidence type="ECO:0000256" key="9">
    <source>
        <dbReference type="ARBA" id="ARBA00023065"/>
    </source>
</evidence>
<reference evidence="13 14" key="1">
    <citation type="submission" date="2017-04" db="EMBL/GenBank/DDBJ databases">
        <authorList>
            <person name="Afonso C.L."/>
            <person name="Miller P.J."/>
            <person name="Scott M.A."/>
            <person name="Spackman E."/>
            <person name="Goraichik I."/>
            <person name="Dimitrov K.M."/>
            <person name="Suarez D.L."/>
            <person name="Swayne D.E."/>
        </authorList>
    </citation>
    <scope>NUCLEOTIDE SEQUENCE [LARGE SCALE GENOMIC DNA]</scope>
    <source>
        <strain evidence="13 14">B5P</strain>
    </source>
</reference>
<sequence>MLRTDADQGLAAEGVAIAYGRSLIVEGLDLAVAPGAFTALVGPNGSGKSTILRALAGQLVPKAGTIRLDGRNLSDLSAKKIARRVGVLAQGPAAPEGLTVLDLVRQGRYPHRSLFGRWSEADDRACAEALALTGIDDLAARPLENLSGGQRQRAWIAMTLAQETGIMLLDEPTTFLDLAHQIELMHLIADLVAARGKTVVAVLHDLNQAARYATRMVMLKGGKIASSGRPSEVMTAETVSQVFGLAVTIITDPVAGTPMCIPAARSPADGPPLLQIGHEGTETSRS</sequence>
<dbReference type="Gene3D" id="3.40.50.300">
    <property type="entry name" value="P-loop containing nucleotide triphosphate hydrolases"/>
    <property type="match status" value="1"/>
</dbReference>
<dbReference type="InterPro" id="IPR003439">
    <property type="entry name" value="ABC_transporter-like_ATP-bd"/>
</dbReference>
<dbReference type="InterPro" id="IPR017871">
    <property type="entry name" value="ABC_transporter-like_CS"/>
</dbReference>
<dbReference type="PROSITE" id="PS00211">
    <property type="entry name" value="ABC_TRANSPORTER_1"/>
    <property type="match status" value="1"/>
</dbReference>
<dbReference type="PROSITE" id="PS50893">
    <property type="entry name" value="ABC_TRANSPORTER_2"/>
    <property type="match status" value="1"/>
</dbReference>
<evidence type="ECO:0000256" key="7">
    <source>
        <dbReference type="ARBA" id="ARBA00022840"/>
    </source>
</evidence>
<comment type="subcellular location">
    <subcellularLocation>
        <location evidence="1">Cell membrane</location>
        <topology evidence="1">Peripheral membrane protein</topology>
    </subcellularLocation>
</comment>
<evidence type="ECO:0000256" key="4">
    <source>
        <dbReference type="ARBA" id="ARBA00022475"/>
    </source>
</evidence>
<evidence type="ECO:0000313" key="13">
    <source>
        <dbReference type="EMBL" id="SMH28027.1"/>
    </source>
</evidence>
<dbReference type="CDD" id="cd03214">
    <property type="entry name" value="ABC_Iron-Siderophores_B12_Hemin"/>
    <property type="match status" value="1"/>
</dbReference>
<dbReference type="EMBL" id="FXBL01000004">
    <property type="protein sequence ID" value="SMH28027.1"/>
    <property type="molecule type" value="Genomic_DNA"/>
</dbReference>
<protein>
    <submittedName>
        <fullName evidence="13">Iron complex transport system ATP-binding protein</fullName>
    </submittedName>
</protein>
<gene>
    <name evidence="13" type="ORF">SAMN02982922_0707</name>
</gene>
<keyword evidence="14" id="KW-1185">Reference proteome</keyword>
<dbReference type="SMART" id="SM00382">
    <property type="entry name" value="AAA"/>
    <property type="match status" value="1"/>
</dbReference>
<feature type="region of interest" description="Disordered" evidence="11">
    <location>
        <begin position="266"/>
        <end position="286"/>
    </location>
</feature>